<protein>
    <submittedName>
        <fullName evidence="1">Uncharacterized protein</fullName>
    </submittedName>
</protein>
<dbReference type="Proteomes" id="UP000070475">
    <property type="component" value="Unassembled WGS sequence"/>
</dbReference>
<sequence length="588" mass="64330">MAAPSGYGTSVRDALISKGVKNSDIGYNANNGYITVGGSDFMKPSKVLNGVSYDTSNNFNNAWGNYNNNIAKKNTGTSTVGTTASGYTPTGMVGVRDQLQTSGYSPSSIGYNNGMATVNNQPFNAPTVNVGGSLYTTPSGYNQGLSNYRINDLQNQVYNGSSMPTNPYTSQLDQQIAALQSLAQNQQFTDPYSTPQYAAYQAQSDRRANQGIRAQQEALGSSGFGRSTMLSDRAGAIQNQEQEYLETQVIPQIIAAEQARQQQQYNNMLSLLNPLQSQQAYADNRYQTELGNKYNALNAITAEQQRGMDNSRADAALTGSYLTPQQQALIDTLYSLKTQAETKGVTKDQRTALSSQADGIRNQLQATGLDISKLGANTSLAQAQQSGVGRTLAGRQLDLTAQNQQFNQNLDTRKQNTSEKQYAEQFAYQKARDAISDKQWQAKFDEDVRQNGLSYGLQQLSQQNDQAYRQAQLGLAQDDNSRAWAQLDYEQSQPGTTKASGLTPSQVLDSVKSLYSEPIYNGTEYDASGNEVPKDTGKTKVTTDPAKRKEMFETVIDYGLSDAETNQILLSLGMTKKEIDNYLKQYPN</sequence>
<name>A0A132TJW5_9BACL</name>
<evidence type="ECO:0000313" key="1">
    <source>
        <dbReference type="EMBL" id="KWX71628.1"/>
    </source>
</evidence>
<evidence type="ECO:0000313" key="2">
    <source>
        <dbReference type="Proteomes" id="UP000070475"/>
    </source>
</evidence>
<gene>
    <name evidence="1" type="ORF">AMQ84_27285</name>
</gene>
<comment type="caution">
    <text evidence="1">The sequence shown here is derived from an EMBL/GenBank/DDBJ whole genome shotgun (WGS) entry which is preliminary data.</text>
</comment>
<dbReference type="PATRIC" id="fig|483937.3.peg.4290"/>
<organism evidence="1 2">
    <name type="scientific">Paenibacillus riograndensis</name>
    <dbReference type="NCBI Taxonomy" id="483937"/>
    <lineage>
        <taxon>Bacteria</taxon>
        <taxon>Bacillati</taxon>
        <taxon>Bacillota</taxon>
        <taxon>Bacilli</taxon>
        <taxon>Bacillales</taxon>
        <taxon>Paenibacillaceae</taxon>
        <taxon>Paenibacillus</taxon>
        <taxon>Paenibacillus sonchi group</taxon>
    </lineage>
</organism>
<dbReference type="RefSeq" id="WP_060862947.1">
    <property type="nucleotide sequence ID" value="NZ_LIRB01000146.1"/>
</dbReference>
<dbReference type="EMBL" id="LIRB01000146">
    <property type="protein sequence ID" value="KWX71628.1"/>
    <property type="molecule type" value="Genomic_DNA"/>
</dbReference>
<dbReference type="OrthoDB" id="2566281at2"/>
<proteinExistence type="predicted"/>
<keyword evidence="2" id="KW-1185">Reference proteome</keyword>
<dbReference type="AlphaFoldDB" id="A0A132TJW5"/>
<reference evidence="1 2" key="1">
    <citation type="submission" date="2015-08" db="EMBL/GenBank/DDBJ databases">
        <title>Genomes of Paenibacillus riograndensis.</title>
        <authorList>
            <person name="Sant'Anna F.H."/>
            <person name="Souza R."/>
            <person name="Ambrosini A."/>
            <person name="Bach E."/>
            <person name="Fernandes G."/>
            <person name="Balsanelli E."/>
            <person name="Baura V.A."/>
            <person name="Pedrosa F.O."/>
            <person name="Souza E.M."/>
            <person name="Passaglia L."/>
        </authorList>
    </citation>
    <scope>NUCLEOTIDE SEQUENCE [LARGE SCALE GENOMIC DNA]</scope>
    <source>
        <strain evidence="1 2">CAS34</strain>
    </source>
</reference>
<accession>A0A132TJW5</accession>